<evidence type="ECO:0000256" key="1">
    <source>
        <dbReference type="SAM" id="MobiDB-lite"/>
    </source>
</evidence>
<evidence type="ECO:0000313" key="3">
    <source>
        <dbReference type="EMBL" id="VDM03006.1"/>
    </source>
</evidence>
<dbReference type="WBParaSite" id="SSLN_0001725501-mRNA-1">
    <property type="protein sequence ID" value="SSLN_0001725501-mRNA-1"/>
    <property type="gene ID" value="SSLN_0001725501"/>
</dbReference>
<dbReference type="EMBL" id="UYSU01041310">
    <property type="protein sequence ID" value="VDM03006.1"/>
    <property type="molecule type" value="Genomic_DNA"/>
</dbReference>
<evidence type="ECO:0000313" key="4">
    <source>
        <dbReference type="Proteomes" id="UP000275846"/>
    </source>
</evidence>
<dbReference type="Pfam" id="PF03372">
    <property type="entry name" value="Exo_endo_phos"/>
    <property type="match status" value="1"/>
</dbReference>
<organism evidence="5">
    <name type="scientific">Schistocephalus solidus</name>
    <name type="common">Tapeworm</name>
    <dbReference type="NCBI Taxonomy" id="70667"/>
    <lineage>
        <taxon>Eukaryota</taxon>
        <taxon>Metazoa</taxon>
        <taxon>Spiralia</taxon>
        <taxon>Lophotrochozoa</taxon>
        <taxon>Platyhelminthes</taxon>
        <taxon>Cestoda</taxon>
        <taxon>Eucestoda</taxon>
        <taxon>Diphyllobothriidea</taxon>
        <taxon>Diphyllobothriidae</taxon>
        <taxon>Schistocephalus</taxon>
    </lineage>
</organism>
<dbReference type="InterPro" id="IPR005135">
    <property type="entry name" value="Endo/exonuclease/phosphatase"/>
</dbReference>
<reference evidence="5" key="1">
    <citation type="submission" date="2016-06" db="UniProtKB">
        <authorList>
            <consortium name="WormBaseParasite"/>
        </authorList>
    </citation>
    <scope>IDENTIFICATION</scope>
</reference>
<reference evidence="3 4" key="2">
    <citation type="submission" date="2018-11" db="EMBL/GenBank/DDBJ databases">
        <authorList>
            <consortium name="Pathogen Informatics"/>
        </authorList>
    </citation>
    <scope>NUCLEOTIDE SEQUENCE [LARGE SCALE GENOMIC DNA]</scope>
    <source>
        <strain evidence="3 4">NST_G2</strain>
    </source>
</reference>
<gene>
    <name evidence="3" type="ORF">SSLN_LOCUS16620</name>
</gene>
<feature type="domain" description="Endonuclease/exonuclease/phosphatase" evidence="2">
    <location>
        <begin position="85"/>
        <end position="164"/>
    </location>
</feature>
<dbReference type="AlphaFoldDB" id="A0A183TJH2"/>
<dbReference type="Proteomes" id="UP000275846">
    <property type="component" value="Unassembled WGS sequence"/>
</dbReference>
<dbReference type="OrthoDB" id="6313695at2759"/>
<proteinExistence type="predicted"/>
<sequence length="166" mass="18030">MLLWPPLPGTQLSPVAPRSWVLPSGHTPGNRHDRRAKPGRVSGVVCASTPGMSDSRTSHLPPLKKSYGGGDSNPAARVSPLTLAAWNVRSLLDSPRSNRPERRTALVARELARYKVDIAALSETRFAEQGQLEEVGAGYNFWSGRPKAERRDAGVAFAIRNDIVGR</sequence>
<dbReference type="InterPro" id="IPR036691">
    <property type="entry name" value="Endo/exonu/phosph_ase_sf"/>
</dbReference>
<accession>A0A183TJH2</accession>
<dbReference type="Gene3D" id="3.60.10.10">
    <property type="entry name" value="Endonuclease/exonuclease/phosphatase"/>
    <property type="match status" value="1"/>
</dbReference>
<dbReference type="SUPFAM" id="SSF56219">
    <property type="entry name" value="DNase I-like"/>
    <property type="match status" value="1"/>
</dbReference>
<feature type="region of interest" description="Disordered" evidence="1">
    <location>
        <begin position="16"/>
        <end position="74"/>
    </location>
</feature>
<keyword evidence="4" id="KW-1185">Reference proteome</keyword>
<evidence type="ECO:0000313" key="5">
    <source>
        <dbReference type="WBParaSite" id="SSLN_0001725501-mRNA-1"/>
    </source>
</evidence>
<protein>
    <submittedName>
        <fullName evidence="5">Endo/exonuclease/phosphatase domain-containing protein</fullName>
    </submittedName>
</protein>
<evidence type="ECO:0000259" key="2">
    <source>
        <dbReference type="Pfam" id="PF03372"/>
    </source>
</evidence>
<dbReference type="GO" id="GO:0003824">
    <property type="term" value="F:catalytic activity"/>
    <property type="evidence" value="ECO:0007669"/>
    <property type="project" value="InterPro"/>
</dbReference>
<name>A0A183TJH2_SCHSO</name>